<dbReference type="Proteomes" id="UP000002791">
    <property type="component" value="Chromosome"/>
</dbReference>
<accession>H5XG44</accession>
<dbReference type="OrthoDB" id="3687361at2"/>
<sequence length="229" mass="23832">MDLGLLLGGIAQGGGDNIGFHTGVITSWDELTGVNTVSVGGTDMANLSVLSPSTTIGLRAGMTVGVLRVRTKYFILGRIAAPGAGAALSVRRASEPLIVETMSSSWVDLGGPTISNVYIGDSRAALVFLSVGVISRNQYSLASFEVTGASSISPDALDAATGTGAFDISGNQNVHIVNYTSSVYLVDEQLGLNTGFNTFSMRYQRATADGFSSSQPAQFEARRLVVMPL</sequence>
<name>H5XG44_9PSEU</name>
<dbReference type="HOGENOM" id="CLU_1209092_0_0_11"/>
<protein>
    <submittedName>
        <fullName evidence="1">Uncharacterized protein</fullName>
    </submittedName>
</protein>
<reference evidence="1 2" key="1">
    <citation type="submission" date="2011-11" db="EMBL/GenBank/DDBJ databases">
        <title>The Noncontiguous Finished sequence of Saccharomonospora cyanea NA-134.</title>
        <authorList>
            <consortium name="US DOE Joint Genome Institute"/>
            <person name="Lucas S."/>
            <person name="Han J."/>
            <person name="Lapidus A."/>
            <person name="Cheng J.-F."/>
            <person name="Goodwin L."/>
            <person name="Pitluck S."/>
            <person name="Peters L."/>
            <person name="Ovchinnikova G."/>
            <person name="Lu M."/>
            <person name="Detter J.C."/>
            <person name="Han C."/>
            <person name="Tapia R."/>
            <person name="Land M."/>
            <person name="Hauser L."/>
            <person name="Kyrpides N."/>
            <person name="Ivanova N."/>
            <person name="Pagani I."/>
            <person name="Brambilla E.-M."/>
            <person name="Klenk H.-P."/>
            <person name="Woyke T."/>
        </authorList>
    </citation>
    <scope>NUCLEOTIDE SEQUENCE [LARGE SCALE GENOMIC DNA]</scope>
    <source>
        <strain evidence="1 2">NA-134</strain>
    </source>
</reference>
<dbReference type="AlphaFoldDB" id="H5XG44"/>
<dbReference type="EMBL" id="CM001440">
    <property type="protein sequence ID" value="EHR62626.1"/>
    <property type="molecule type" value="Genomic_DNA"/>
</dbReference>
<organism evidence="1 2">
    <name type="scientific">Saccharomonospora cyanea NA-134</name>
    <dbReference type="NCBI Taxonomy" id="882082"/>
    <lineage>
        <taxon>Bacteria</taxon>
        <taxon>Bacillati</taxon>
        <taxon>Actinomycetota</taxon>
        <taxon>Actinomycetes</taxon>
        <taxon>Pseudonocardiales</taxon>
        <taxon>Pseudonocardiaceae</taxon>
        <taxon>Saccharomonospora</taxon>
    </lineage>
</organism>
<evidence type="ECO:0000313" key="1">
    <source>
        <dbReference type="EMBL" id="EHR62626.1"/>
    </source>
</evidence>
<keyword evidence="2" id="KW-1185">Reference proteome</keyword>
<dbReference type="RefSeq" id="WP_005458523.1">
    <property type="nucleotide sequence ID" value="NZ_CM001440.1"/>
</dbReference>
<proteinExistence type="predicted"/>
<dbReference type="STRING" id="882082.SaccyDRAFT_3799"/>
<gene>
    <name evidence="1" type="ORF">SaccyDRAFT_3799</name>
</gene>
<evidence type="ECO:0000313" key="2">
    <source>
        <dbReference type="Proteomes" id="UP000002791"/>
    </source>
</evidence>